<sequence>MVKLCLECEWTLSENIDVCPYCGEYLDDEMDGDVQEYQMGDE</sequence>
<dbReference type="Proteomes" id="UP001595843">
    <property type="component" value="Unassembled WGS sequence"/>
</dbReference>
<dbReference type="EMBL" id="JBHSAP010000015">
    <property type="protein sequence ID" value="MFC4077288.1"/>
    <property type="molecule type" value="Genomic_DNA"/>
</dbReference>
<reference evidence="2" key="1">
    <citation type="journal article" date="2019" name="Int. J. Syst. Evol. Microbiol.">
        <title>The Global Catalogue of Microorganisms (GCM) 10K type strain sequencing project: providing services to taxonomists for standard genome sequencing and annotation.</title>
        <authorList>
            <consortium name="The Broad Institute Genomics Platform"/>
            <consortium name="The Broad Institute Genome Sequencing Center for Infectious Disease"/>
            <person name="Wu L."/>
            <person name="Ma J."/>
        </authorList>
    </citation>
    <scope>NUCLEOTIDE SEQUENCE [LARGE SCALE GENOMIC DNA]</scope>
    <source>
        <strain evidence="2">IBRC-M 10813</strain>
    </source>
</reference>
<dbReference type="RefSeq" id="WP_380705052.1">
    <property type="nucleotide sequence ID" value="NZ_JBHSAP010000015.1"/>
</dbReference>
<evidence type="ECO:0008006" key="3">
    <source>
        <dbReference type="Google" id="ProtNLM"/>
    </source>
</evidence>
<organism evidence="1 2">
    <name type="scientific">Salinithrix halophila</name>
    <dbReference type="NCBI Taxonomy" id="1485204"/>
    <lineage>
        <taxon>Bacteria</taxon>
        <taxon>Bacillati</taxon>
        <taxon>Bacillota</taxon>
        <taxon>Bacilli</taxon>
        <taxon>Bacillales</taxon>
        <taxon>Thermoactinomycetaceae</taxon>
        <taxon>Salinithrix</taxon>
    </lineage>
</organism>
<keyword evidence="2" id="KW-1185">Reference proteome</keyword>
<proteinExistence type="predicted"/>
<comment type="caution">
    <text evidence="1">The sequence shown here is derived from an EMBL/GenBank/DDBJ whole genome shotgun (WGS) entry which is preliminary data.</text>
</comment>
<accession>A0ABV8JJW1</accession>
<protein>
    <recommendedName>
        <fullName evidence="3">Zinc-ribbon domain-containing protein</fullName>
    </recommendedName>
</protein>
<name>A0ABV8JJW1_9BACL</name>
<gene>
    <name evidence="1" type="ORF">ACFOUO_10810</name>
</gene>
<evidence type="ECO:0000313" key="1">
    <source>
        <dbReference type="EMBL" id="MFC4077288.1"/>
    </source>
</evidence>
<evidence type="ECO:0000313" key="2">
    <source>
        <dbReference type="Proteomes" id="UP001595843"/>
    </source>
</evidence>